<dbReference type="STRING" id="926556.Echvi_0901"/>
<name>L0FTD7_ECHVK</name>
<evidence type="ECO:0000256" key="2">
    <source>
        <dbReference type="ARBA" id="ARBA00022801"/>
    </source>
</evidence>
<keyword evidence="2" id="KW-0378">Hydrolase</keyword>
<gene>
    <name evidence="4" type="ordered locus">Echvi_0901</name>
</gene>
<feature type="domain" description="Sulfatase N-terminal" evidence="3">
    <location>
        <begin position="32"/>
        <end position="417"/>
    </location>
</feature>
<dbReference type="Gene3D" id="3.30.1120.10">
    <property type="match status" value="1"/>
</dbReference>
<dbReference type="SUPFAM" id="SSF53649">
    <property type="entry name" value="Alkaline phosphatase-like"/>
    <property type="match status" value="1"/>
</dbReference>
<dbReference type="InterPro" id="IPR050738">
    <property type="entry name" value="Sulfatase"/>
</dbReference>
<dbReference type="InterPro" id="IPR017850">
    <property type="entry name" value="Alkaline_phosphatase_core_sf"/>
</dbReference>
<dbReference type="PANTHER" id="PTHR42693:SF53">
    <property type="entry name" value="ENDO-4-O-SULFATASE"/>
    <property type="match status" value="1"/>
</dbReference>
<dbReference type="Pfam" id="PF00884">
    <property type="entry name" value="Sulfatase"/>
    <property type="match status" value="1"/>
</dbReference>
<dbReference type="HOGENOM" id="CLU_006332_10_4_10"/>
<dbReference type="CDD" id="cd16145">
    <property type="entry name" value="ARS_like"/>
    <property type="match status" value="1"/>
</dbReference>
<reference evidence="5" key="1">
    <citation type="submission" date="2012-02" db="EMBL/GenBank/DDBJ databases">
        <title>The complete genome of Echinicola vietnamensis DSM 17526.</title>
        <authorList>
            <person name="Lucas S."/>
            <person name="Copeland A."/>
            <person name="Lapidus A."/>
            <person name="Glavina del Rio T."/>
            <person name="Dalin E."/>
            <person name="Tice H."/>
            <person name="Bruce D."/>
            <person name="Goodwin L."/>
            <person name="Pitluck S."/>
            <person name="Peters L."/>
            <person name="Ovchinnikova G."/>
            <person name="Teshima H."/>
            <person name="Kyrpides N."/>
            <person name="Mavromatis K."/>
            <person name="Ivanova N."/>
            <person name="Brettin T."/>
            <person name="Detter J.C."/>
            <person name="Han C."/>
            <person name="Larimer F."/>
            <person name="Land M."/>
            <person name="Hauser L."/>
            <person name="Markowitz V."/>
            <person name="Cheng J.-F."/>
            <person name="Hugenholtz P."/>
            <person name="Woyke T."/>
            <person name="Wu D."/>
            <person name="Brambilla E."/>
            <person name="Klenk H.-P."/>
            <person name="Eisen J.A."/>
        </authorList>
    </citation>
    <scope>NUCLEOTIDE SEQUENCE [LARGE SCALE GENOMIC DNA]</scope>
    <source>
        <strain evidence="5">DSM 17526 / LMG 23754 / KMM 6221</strain>
    </source>
</reference>
<dbReference type="PANTHER" id="PTHR42693">
    <property type="entry name" value="ARYLSULFATASE FAMILY MEMBER"/>
    <property type="match status" value="1"/>
</dbReference>
<dbReference type="Gene3D" id="3.40.720.10">
    <property type="entry name" value="Alkaline Phosphatase, subunit A"/>
    <property type="match status" value="1"/>
</dbReference>
<dbReference type="PATRIC" id="fig|926556.3.peg.917"/>
<evidence type="ECO:0000256" key="1">
    <source>
        <dbReference type="ARBA" id="ARBA00008779"/>
    </source>
</evidence>
<dbReference type="InterPro" id="IPR000917">
    <property type="entry name" value="Sulfatase_N"/>
</dbReference>
<keyword evidence="5" id="KW-1185">Reference proteome</keyword>
<protein>
    <submittedName>
        <fullName evidence="4">Arylsulfatase A family protein</fullName>
    </submittedName>
</protein>
<dbReference type="RefSeq" id="WP_015264739.1">
    <property type="nucleotide sequence ID" value="NC_019904.1"/>
</dbReference>
<evidence type="ECO:0000259" key="3">
    <source>
        <dbReference type="Pfam" id="PF00884"/>
    </source>
</evidence>
<sequence length="539" mass="60941">MQYLKIACLLGAMLTLLHLGGCKETTSQQRQPNIVFIYADDLGKGMLGHEGQRHLSTPNIDRLATEGMRFSNATGSMLCAPARAALITGLHDCHARQFPITRGALYRKIGNDTYTHQEVENMINSGLDSIPNSQVFLGEVAQKAGYSTAQFGKLEWGFAASDYQMRRHGWQEYFGYLDHNRAHGFYPPFLFENGQLVNIPGNTRADCGKTIERETQEAFEQRWDMRGKAVYSQDLFMEKALDFIRNHKDQPFFLYFPTQLPHGPVAVPAVHSEVADSPVLTQIEKEYASMVKMLDHNVGQILDELDRLDLTENTLVVFTSDNGHEIYYTQEGRVLKPYTNMQTGERFDNLENKYYSELAGDVFNGNNGRAGMKRSNLQGGLEVPLLVRWPGHVPAGATSDLLVTNYDWLPTIADIVGFREPFVTDGISFLGEMTEGTQVDQHEFVVHSSFEGPTMIAKDGWKLRYFITKNVFELYYLPEDFKESADLSAKHPLKLAEMKALLREACDGDYRNGWYRPAVKQLDVEEHWNSSNAAKGSEK</sequence>
<dbReference type="AlphaFoldDB" id="L0FTD7"/>
<proteinExistence type="inferred from homology"/>
<organism evidence="4 5">
    <name type="scientific">Echinicola vietnamensis (strain DSM 17526 / LMG 23754 / KMM 6221)</name>
    <dbReference type="NCBI Taxonomy" id="926556"/>
    <lineage>
        <taxon>Bacteria</taxon>
        <taxon>Pseudomonadati</taxon>
        <taxon>Bacteroidota</taxon>
        <taxon>Cytophagia</taxon>
        <taxon>Cytophagales</taxon>
        <taxon>Cyclobacteriaceae</taxon>
        <taxon>Echinicola</taxon>
    </lineage>
</organism>
<accession>L0FTD7</accession>
<dbReference type="EMBL" id="CP003346">
    <property type="protein sequence ID" value="AGA77174.1"/>
    <property type="molecule type" value="Genomic_DNA"/>
</dbReference>
<dbReference type="KEGG" id="evi:Echvi_0901"/>
<evidence type="ECO:0000313" key="5">
    <source>
        <dbReference type="Proteomes" id="UP000010796"/>
    </source>
</evidence>
<dbReference type="Proteomes" id="UP000010796">
    <property type="component" value="Chromosome"/>
</dbReference>
<dbReference type="eggNOG" id="COG3119">
    <property type="taxonomic scope" value="Bacteria"/>
</dbReference>
<dbReference type="OrthoDB" id="9764377at2"/>
<dbReference type="GO" id="GO:0004065">
    <property type="term" value="F:arylsulfatase activity"/>
    <property type="evidence" value="ECO:0007669"/>
    <property type="project" value="TreeGrafter"/>
</dbReference>
<comment type="similarity">
    <text evidence="1">Belongs to the sulfatase family.</text>
</comment>
<evidence type="ECO:0000313" key="4">
    <source>
        <dbReference type="EMBL" id="AGA77174.1"/>
    </source>
</evidence>